<dbReference type="InterPro" id="IPR055294">
    <property type="entry name" value="FBL60-like"/>
</dbReference>
<gene>
    <name evidence="4" type="primary">LOC108812941</name>
</gene>
<dbReference type="SUPFAM" id="SSF52047">
    <property type="entry name" value="RNI-like"/>
    <property type="match status" value="1"/>
</dbReference>
<dbReference type="InterPro" id="IPR001810">
    <property type="entry name" value="F-box_dom"/>
</dbReference>
<dbReference type="InterPro" id="IPR032675">
    <property type="entry name" value="LRR_dom_sf"/>
</dbReference>
<dbReference type="InterPro" id="IPR055411">
    <property type="entry name" value="LRR_FXL15/At3g58940/PEG3-like"/>
</dbReference>
<keyword evidence="3" id="KW-1185">Reference proteome</keyword>
<dbReference type="PROSITE" id="PS50181">
    <property type="entry name" value="FBOX"/>
    <property type="match status" value="1"/>
</dbReference>
<dbReference type="AlphaFoldDB" id="A0A6J0K1H9"/>
<protein>
    <submittedName>
        <fullName evidence="4">F-box/LRR-repeat protein At2g29930</fullName>
    </submittedName>
</protein>
<feature type="region of interest" description="Disordered" evidence="1">
    <location>
        <begin position="311"/>
        <end position="336"/>
    </location>
</feature>
<dbReference type="KEGG" id="rsz:108812941"/>
<evidence type="ECO:0000256" key="1">
    <source>
        <dbReference type="SAM" id="MobiDB-lite"/>
    </source>
</evidence>
<evidence type="ECO:0000313" key="3">
    <source>
        <dbReference type="Proteomes" id="UP000504610"/>
    </source>
</evidence>
<dbReference type="SMART" id="SM00256">
    <property type="entry name" value="FBOX"/>
    <property type="match status" value="1"/>
</dbReference>
<organism evidence="3 4">
    <name type="scientific">Raphanus sativus</name>
    <name type="common">Radish</name>
    <name type="synonym">Raphanus raphanistrum var. sativus</name>
    <dbReference type="NCBI Taxonomy" id="3726"/>
    <lineage>
        <taxon>Eukaryota</taxon>
        <taxon>Viridiplantae</taxon>
        <taxon>Streptophyta</taxon>
        <taxon>Embryophyta</taxon>
        <taxon>Tracheophyta</taxon>
        <taxon>Spermatophyta</taxon>
        <taxon>Magnoliopsida</taxon>
        <taxon>eudicotyledons</taxon>
        <taxon>Gunneridae</taxon>
        <taxon>Pentapetalae</taxon>
        <taxon>rosids</taxon>
        <taxon>malvids</taxon>
        <taxon>Brassicales</taxon>
        <taxon>Brassicaceae</taxon>
        <taxon>Brassiceae</taxon>
        <taxon>Raphanus</taxon>
    </lineage>
</organism>
<dbReference type="Gene3D" id="1.20.1280.50">
    <property type="match status" value="1"/>
</dbReference>
<sequence length="520" mass="58010">MSAQRVSTTSRDSISTLPDEVLGKILSLLPTRLAASTSVLSKRWRNLLSLVDNLYLNDAIGDPRGFSAFVDTTLALLTNSSIIKRFSLNCQHRHDTARVDAWIRTALERFSELHLESACLHGIKTESFTSSTLVKLTLSNGFFISGLPPNGGVFFPNLKTLSLVSVGFEPCEVYEHLITGCPVLEELLIRYASPAECSWVVANQSVAVSSPSVKRLTISYASLNYWDPPASEVFQTPSLVYFDYSGYVAGHYHVDFTSLVEARLDLRQERVLAAEEEEDGVDDSSDGGWDEDVYDEDDNCFGVEHNAEVHYDDDDDDIYDNDDADDDSDGEGEDGLPDVANLVVGISNVKTLHLSPYFLEVFHIYCKSMPVFHNLLTLSFESDRERGWQVVPLLLNNSPNLETLVIKGLVHQVTDKCGDACVCIAKKKKKMEEGQEQEEVCCLSTCQVKVLNISGYGGTRRERKQMRHFLGNLKCLETVKVGLVAENHREDNNDNSNYQRITNALTKLPRASSNCQIHFI</sequence>
<evidence type="ECO:0000313" key="4">
    <source>
        <dbReference type="RefSeq" id="XP_018440849.1"/>
    </source>
</evidence>
<dbReference type="InterPro" id="IPR006566">
    <property type="entry name" value="FBD"/>
</dbReference>
<dbReference type="Gene3D" id="3.80.10.10">
    <property type="entry name" value="Ribonuclease Inhibitor"/>
    <property type="match status" value="1"/>
</dbReference>
<dbReference type="PANTHER" id="PTHR31293:SF23">
    <property type="entry name" value="F-BOX DOMAIN-CONTAINING PROTEIN"/>
    <property type="match status" value="1"/>
</dbReference>
<dbReference type="GeneID" id="108812941"/>
<dbReference type="CDD" id="cd22160">
    <property type="entry name" value="F-box_AtFBL13-like"/>
    <property type="match status" value="1"/>
</dbReference>
<dbReference type="InterPro" id="IPR036047">
    <property type="entry name" value="F-box-like_dom_sf"/>
</dbReference>
<reference evidence="4" key="2">
    <citation type="submission" date="2025-08" db="UniProtKB">
        <authorList>
            <consortium name="RefSeq"/>
        </authorList>
    </citation>
    <scope>IDENTIFICATION</scope>
    <source>
        <tissue evidence="4">Leaf</tissue>
    </source>
</reference>
<dbReference type="OrthoDB" id="612216at2759"/>
<dbReference type="Pfam" id="PF00646">
    <property type="entry name" value="F-box"/>
    <property type="match status" value="1"/>
</dbReference>
<dbReference type="InterPro" id="IPR053781">
    <property type="entry name" value="F-box_AtFBL13-like"/>
</dbReference>
<accession>A0A6J0K1H9</accession>
<proteinExistence type="predicted"/>
<dbReference type="SMART" id="SM00579">
    <property type="entry name" value="FBD"/>
    <property type="match status" value="1"/>
</dbReference>
<dbReference type="Pfam" id="PF24758">
    <property type="entry name" value="LRR_At5g56370"/>
    <property type="match status" value="1"/>
</dbReference>
<feature type="domain" description="F-box" evidence="2">
    <location>
        <begin position="11"/>
        <end position="58"/>
    </location>
</feature>
<reference evidence="3" key="1">
    <citation type="journal article" date="2019" name="Database">
        <title>The radish genome database (RadishGD): an integrated information resource for radish genomics.</title>
        <authorList>
            <person name="Yu H.J."/>
            <person name="Baek S."/>
            <person name="Lee Y.J."/>
            <person name="Cho A."/>
            <person name="Mun J.H."/>
        </authorList>
    </citation>
    <scope>NUCLEOTIDE SEQUENCE [LARGE SCALE GENOMIC DNA]</scope>
    <source>
        <strain evidence="3">cv. WK10039</strain>
    </source>
</reference>
<evidence type="ECO:0000259" key="2">
    <source>
        <dbReference type="PROSITE" id="PS50181"/>
    </source>
</evidence>
<dbReference type="Proteomes" id="UP000504610">
    <property type="component" value="Chromosome 6"/>
</dbReference>
<dbReference type="PANTHER" id="PTHR31293">
    <property type="entry name" value="RNI-LIKE SUPERFAMILY PROTEIN"/>
    <property type="match status" value="1"/>
</dbReference>
<dbReference type="RefSeq" id="XP_018440849.1">
    <property type="nucleotide sequence ID" value="XM_018585347.2"/>
</dbReference>
<dbReference type="SUPFAM" id="SSF81383">
    <property type="entry name" value="F-box domain"/>
    <property type="match status" value="1"/>
</dbReference>
<name>A0A6J0K1H9_RAPSA</name>